<protein>
    <recommendedName>
        <fullName evidence="1">DUF5680 domain-containing protein</fullName>
    </recommendedName>
</protein>
<dbReference type="EMBL" id="AOIN01000046">
    <property type="protein sequence ID" value="ELZ01176.1"/>
    <property type="molecule type" value="Genomic_DNA"/>
</dbReference>
<dbReference type="OrthoDB" id="203807at2157"/>
<organism evidence="2 3">
    <name type="scientific">Natrialba chahannaoensis JCM 10990</name>
    <dbReference type="NCBI Taxonomy" id="1227492"/>
    <lineage>
        <taxon>Archaea</taxon>
        <taxon>Methanobacteriati</taxon>
        <taxon>Methanobacteriota</taxon>
        <taxon>Stenosarchaea group</taxon>
        <taxon>Halobacteria</taxon>
        <taxon>Halobacteriales</taxon>
        <taxon>Natrialbaceae</taxon>
        <taxon>Natrialba</taxon>
    </lineage>
</organism>
<evidence type="ECO:0000259" key="1">
    <source>
        <dbReference type="Pfam" id="PF18931"/>
    </source>
</evidence>
<comment type="caution">
    <text evidence="2">The sequence shown here is derived from an EMBL/GenBank/DDBJ whole genome shotgun (WGS) entry which is preliminary data.</text>
</comment>
<reference evidence="2 3" key="1">
    <citation type="journal article" date="2014" name="PLoS Genet.">
        <title>Phylogenetically driven sequencing of extremely halophilic archaea reveals strategies for static and dynamic osmo-response.</title>
        <authorList>
            <person name="Becker E.A."/>
            <person name="Seitzer P.M."/>
            <person name="Tritt A."/>
            <person name="Larsen D."/>
            <person name="Krusor M."/>
            <person name="Yao A.I."/>
            <person name="Wu D."/>
            <person name="Madern D."/>
            <person name="Eisen J.A."/>
            <person name="Darling A.E."/>
            <person name="Facciotti M.T."/>
        </authorList>
    </citation>
    <scope>NUCLEOTIDE SEQUENCE [LARGE SCALE GENOMIC DNA]</scope>
    <source>
        <strain evidence="2 3">JCM 10990</strain>
    </source>
</reference>
<proteinExistence type="predicted"/>
<accession>M0AR36</accession>
<keyword evidence="3" id="KW-1185">Reference proteome</keyword>
<dbReference type="PATRIC" id="fig|1227492.4.peg.1613"/>
<sequence length="149" mass="16776">MDQRALREFVVDAHRNGYAAGNGDPTGDGGTVVEYVTGNWRYVDRYYGSTAFLGSEIVFFDETPVWGMHYAGEPTGYDGDDEHIYKFLREALEQAPVEMPYRGPRRYAADSFVYRTVSDGTITRFSGTERIDCEGVPVYRGRFGGGRIE</sequence>
<name>M0AR36_9EURY</name>
<gene>
    <name evidence="2" type="ORF">C482_08256</name>
</gene>
<dbReference type="Pfam" id="PF18931">
    <property type="entry name" value="DUF5680"/>
    <property type="match status" value="1"/>
</dbReference>
<dbReference type="Proteomes" id="UP000011693">
    <property type="component" value="Unassembled WGS sequence"/>
</dbReference>
<feature type="domain" description="DUF5680" evidence="1">
    <location>
        <begin position="44"/>
        <end position="148"/>
    </location>
</feature>
<dbReference type="STRING" id="1227492.C482_08256"/>
<dbReference type="InterPro" id="IPR043735">
    <property type="entry name" value="DUF5680"/>
</dbReference>
<dbReference type="AlphaFoldDB" id="M0AR36"/>
<dbReference type="RefSeq" id="WP_006167045.1">
    <property type="nucleotide sequence ID" value="NZ_AOIN01000046.1"/>
</dbReference>
<evidence type="ECO:0000313" key="3">
    <source>
        <dbReference type="Proteomes" id="UP000011693"/>
    </source>
</evidence>
<evidence type="ECO:0000313" key="2">
    <source>
        <dbReference type="EMBL" id="ELZ01176.1"/>
    </source>
</evidence>